<reference evidence="10 11" key="1">
    <citation type="submission" date="2024-09" db="EMBL/GenBank/DDBJ databases">
        <authorList>
            <person name="Sun Q."/>
            <person name="Mori K."/>
        </authorList>
    </citation>
    <scope>NUCLEOTIDE SEQUENCE [LARGE SCALE GENOMIC DNA]</scope>
    <source>
        <strain evidence="10 11">CCM 7650</strain>
    </source>
</reference>
<evidence type="ECO:0000256" key="8">
    <source>
        <dbReference type="SAM" id="SignalP"/>
    </source>
</evidence>
<feature type="active site" description="Nucleophile" evidence="7">
    <location>
        <position position="479"/>
    </location>
</feature>
<dbReference type="InterPro" id="IPR005490">
    <property type="entry name" value="LD_TPept_cat_dom"/>
</dbReference>
<dbReference type="InterPro" id="IPR036366">
    <property type="entry name" value="PGBDSf"/>
</dbReference>
<dbReference type="EMBL" id="JBHLWI010000083">
    <property type="protein sequence ID" value="MFC0264756.1"/>
    <property type="molecule type" value="Genomic_DNA"/>
</dbReference>
<dbReference type="InterPro" id="IPR052905">
    <property type="entry name" value="LD-transpeptidase_YkuD-like"/>
</dbReference>
<evidence type="ECO:0000256" key="2">
    <source>
        <dbReference type="ARBA" id="ARBA00005992"/>
    </source>
</evidence>
<evidence type="ECO:0000313" key="10">
    <source>
        <dbReference type="EMBL" id="MFC0264756.1"/>
    </source>
</evidence>
<dbReference type="Pfam" id="PF03734">
    <property type="entry name" value="YkuD"/>
    <property type="match status" value="1"/>
</dbReference>
<comment type="caution">
    <text evidence="10">The sequence shown here is derived from an EMBL/GenBank/DDBJ whole genome shotgun (WGS) entry which is preliminary data.</text>
</comment>
<evidence type="ECO:0000256" key="3">
    <source>
        <dbReference type="ARBA" id="ARBA00022679"/>
    </source>
</evidence>
<dbReference type="CDD" id="cd16913">
    <property type="entry name" value="YkuD_like"/>
    <property type="match status" value="1"/>
</dbReference>
<dbReference type="SUPFAM" id="SSF47090">
    <property type="entry name" value="PGBD-like"/>
    <property type="match status" value="1"/>
</dbReference>
<dbReference type="InterPro" id="IPR002477">
    <property type="entry name" value="Peptidoglycan-bd-like"/>
</dbReference>
<keyword evidence="4 7" id="KW-0133">Cell shape</keyword>
<evidence type="ECO:0000256" key="4">
    <source>
        <dbReference type="ARBA" id="ARBA00022960"/>
    </source>
</evidence>
<evidence type="ECO:0000256" key="7">
    <source>
        <dbReference type="PROSITE-ProRule" id="PRU01373"/>
    </source>
</evidence>
<gene>
    <name evidence="10" type="ORF">ACFFIP_18860</name>
</gene>
<keyword evidence="5 7" id="KW-0573">Peptidoglycan synthesis</keyword>
<dbReference type="Proteomes" id="UP001589797">
    <property type="component" value="Unassembled WGS sequence"/>
</dbReference>
<proteinExistence type="inferred from homology"/>
<dbReference type="SUPFAM" id="SSF141523">
    <property type="entry name" value="L,D-transpeptidase catalytic domain-like"/>
    <property type="match status" value="1"/>
</dbReference>
<evidence type="ECO:0000256" key="1">
    <source>
        <dbReference type="ARBA" id="ARBA00004752"/>
    </source>
</evidence>
<evidence type="ECO:0000259" key="9">
    <source>
        <dbReference type="PROSITE" id="PS52029"/>
    </source>
</evidence>
<feature type="active site" description="Proton donor/acceptor" evidence="7">
    <location>
        <position position="460"/>
    </location>
</feature>
<dbReference type="PANTHER" id="PTHR41533">
    <property type="entry name" value="L,D-TRANSPEPTIDASE HI_1667-RELATED"/>
    <property type="match status" value="1"/>
</dbReference>
<dbReference type="Gene3D" id="1.10.101.10">
    <property type="entry name" value="PGBD-like superfamily/PGBD"/>
    <property type="match status" value="1"/>
</dbReference>
<feature type="domain" description="L,D-TPase catalytic" evidence="9">
    <location>
        <begin position="328"/>
        <end position="518"/>
    </location>
</feature>
<dbReference type="RefSeq" id="WP_382389340.1">
    <property type="nucleotide sequence ID" value="NZ_JBHLWI010000083.1"/>
</dbReference>
<dbReference type="Pfam" id="PF01471">
    <property type="entry name" value="PG_binding_1"/>
    <property type="match status" value="1"/>
</dbReference>
<accession>A0ABV6FXZ7</accession>
<keyword evidence="8" id="KW-0732">Signal</keyword>
<evidence type="ECO:0000256" key="5">
    <source>
        <dbReference type="ARBA" id="ARBA00022984"/>
    </source>
</evidence>
<dbReference type="Pfam" id="PF20142">
    <property type="entry name" value="Scaffold"/>
    <property type="match status" value="1"/>
</dbReference>
<dbReference type="InterPro" id="IPR036365">
    <property type="entry name" value="PGBD-like_sf"/>
</dbReference>
<protein>
    <submittedName>
        <fullName evidence="10">Murein L,D-transpeptidase</fullName>
    </submittedName>
</protein>
<dbReference type="PROSITE" id="PS52029">
    <property type="entry name" value="LD_TPASE"/>
    <property type="match status" value="1"/>
</dbReference>
<feature type="signal peptide" evidence="8">
    <location>
        <begin position="1"/>
        <end position="22"/>
    </location>
</feature>
<evidence type="ECO:0000256" key="6">
    <source>
        <dbReference type="ARBA" id="ARBA00023316"/>
    </source>
</evidence>
<dbReference type="InterPro" id="IPR038063">
    <property type="entry name" value="Transpep_catalytic_dom"/>
</dbReference>
<keyword evidence="3" id="KW-0808">Transferase</keyword>
<keyword evidence="11" id="KW-1185">Reference proteome</keyword>
<feature type="chain" id="PRO_5047538305" evidence="8">
    <location>
        <begin position="23"/>
        <end position="562"/>
    </location>
</feature>
<organism evidence="10 11">
    <name type="scientific">Fontibacter flavus</name>
    <dbReference type="NCBI Taxonomy" id="654838"/>
    <lineage>
        <taxon>Bacteria</taxon>
        <taxon>Pseudomonadati</taxon>
        <taxon>Bacteroidota</taxon>
        <taxon>Cytophagia</taxon>
        <taxon>Cytophagales</taxon>
        <taxon>Cyclobacteriaceae</taxon>
        <taxon>Fontibacter</taxon>
    </lineage>
</organism>
<dbReference type="PANTHER" id="PTHR41533:SF2">
    <property type="entry name" value="BLR7131 PROTEIN"/>
    <property type="match status" value="1"/>
</dbReference>
<evidence type="ECO:0000313" key="11">
    <source>
        <dbReference type="Proteomes" id="UP001589797"/>
    </source>
</evidence>
<sequence>MIEPKRFLFLIFFMLMAFESFSQEGQSDNGIDFFIRNQLELDNPEARKRVGGTTLFSSVVIQRFYQERSFHPAWLVDKKLTERAYEMRYEIQQAKFDGLNPSDYHLGPINSYFDKIEKRKEGGDGLTTLEYATLDLLLTDAFIMLSSHLYLGKVDPDNLKTSWGIQRTAPELKIDQRLEKAIQEGSLRKSIEELYPSFTVYKKMRDGLRELYNYQGKYLSETNISWKPLKLSKSIKQQEFHDLIPDIRRRLMFWGFLDVYEFDQEKYYDSIMEVGVKKLQYRHGMVQDGVIGQGTIQALNQSPEDLIITARVNMERLRWLPDNLKEQELILVNTANFQLDYIQRKDTVLSSRVIVGKSYHSTPQFSAEMSYIVFSPTWTVPNSITRNEVIPAVKRNPNYLARNNMKVLTASGAEVSPGSIDWGKVNPRSFPYIIRQEPGENNSLGLVKFMFPNKFSVYIHDTPARSLFEREDRALSHGCIRLQKPFELAKLLLAFDPTWTDEVIRENMHLKKEKIVMLDRKIPVVVLYLTYWADSKGDYFFRRDLYSRDGEIFKALQEVRVY</sequence>
<comment type="similarity">
    <text evidence="2">Belongs to the YkuD family.</text>
</comment>
<comment type="pathway">
    <text evidence="1 7">Cell wall biogenesis; peptidoglycan biosynthesis.</text>
</comment>
<name>A0ABV6FXZ7_9BACT</name>
<dbReference type="Gene3D" id="2.40.440.10">
    <property type="entry name" value="L,D-transpeptidase catalytic domain-like"/>
    <property type="match status" value="1"/>
</dbReference>
<dbReference type="InterPro" id="IPR045380">
    <property type="entry name" value="LD_TPept_scaffold_dom"/>
</dbReference>
<keyword evidence="6 7" id="KW-0961">Cell wall biogenesis/degradation</keyword>